<feature type="domain" description="Fe/B12 periplasmic-binding" evidence="6">
    <location>
        <begin position="58"/>
        <end position="325"/>
    </location>
</feature>
<comment type="caution">
    <text evidence="7">The sequence shown here is derived from an EMBL/GenBank/DDBJ whole genome shotgun (WGS) entry which is preliminary data.</text>
</comment>
<sequence>MIRLATPSVALVAAAMLLTGCSSGDTDTGGDDGDVAAGFPATVGTKFGDVVVEDKPERVVALGWGDAEIALNLGVQPVGASDWLSFGGEGVGPWSAGLYDTPPEILGTLELSYEAVAALDPDLILDVRSSGDQEGYDRLSSIAPTIGVPEGGDNYLTDAEQQVTMIATALGEAEAGERMLAETEQAFADAAAAHPEWEGKTVSAVARTADGWGAYLEDSRVAFMKKLGFVQNPQVEALPPSDTGFSVDVSEEQLNLLDADVIVAFPIWVEATEITDDPSWQAIPAVEDGRAIVLDDDLSQAYSLGTPVSQRYALEQLVPKLEEAVPAQ</sequence>
<dbReference type="InterPro" id="IPR002491">
    <property type="entry name" value="ABC_transptr_periplasmic_BD"/>
</dbReference>
<dbReference type="RefSeq" id="WP_243831660.1">
    <property type="nucleotide sequence ID" value="NZ_SOAW01000001.1"/>
</dbReference>
<dbReference type="Gene3D" id="3.40.50.1980">
    <property type="entry name" value="Nitrogenase molybdenum iron protein domain"/>
    <property type="match status" value="2"/>
</dbReference>
<feature type="chain" id="PRO_5020286063" evidence="5">
    <location>
        <begin position="25"/>
        <end position="328"/>
    </location>
</feature>
<dbReference type="AlphaFoldDB" id="A0A4R7J8M1"/>
<dbReference type="Pfam" id="PF01497">
    <property type="entry name" value="Peripla_BP_2"/>
    <property type="match status" value="1"/>
</dbReference>
<keyword evidence="8" id="KW-1185">Reference proteome</keyword>
<dbReference type="PANTHER" id="PTHR30532:SF24">
    <property type="entry name" value="FERRIC ENTEROBACTIN-BINDING PERIPLASMIC PROTEIN FEPB"/>
    <property type="match status" value="1"/>
</dbReference>
<evidence type="ECO:0000256" key="2">
    <source>
        <dbReference type="ARBA" id="ARBA00008814"/>
    </source>
</evidence>
<dbReference type="GO" id="GO:0030288">
    <property type="term" value="C:outer membrane-bounded periplasmic space"/>
    <property type="evidence" value="ECO:0007669"/>
    <property type="project" value="TreeGrafter"/>
</dbReference>
<keyword evidence="3" id="KW-0813">Transport</keyword>
<gene>
    <name evidence="7" type="ORF">CLV29_0305</name>
</gene>
<evidence type="ECO:0000256" key="5">
    <source>
        <dbReference type="SAM" id="SignalP"/>
    </source>
</evidence>
<dbReference type="SUPFAM" id="SSF53807">
    <property type="entry name" value="Helical backbone' metal receptor"/>
    <property type="match status" value="1"/>
</dbReference>
<reference evidence="7 8" key="1">
    <citation type="submission" date="2019-03" db="EMBL/GenBank/DDBJ databases">
        <title>Genomic Encyclopedia of Archaeal and Bacterial Type Strains, Phase II (KMG-II): from individual species to whole genera.</title>
        <authorList>
            <person name="Goeker M."/>
        </authorList>
    </citation>
    <scope>NUCLEOTIDE SEQUENCE [LARGE SCALE GENOMIC DNA]</scope>
    <source>
        <strain evidence="7 8">DSM 24323</strain>
    </source>
</reference>
<evidence type="ECO:0000256" key="3">
    <source>
        <dbReference type="ARBA" id="ARBA00022448"/>
    </source>
</evidence>
<comment type="similarity">
    <text evidence="2">Belongs to the bacterial solute-binding protein 8 family.</text>
</comment>
<dbReference type="PROSITE" id="PS50983">
    <property type="entry name" value="FE_B12_PBP"/>
    <property type="match status" value="1"/>
</dbReference>
<dbReference type="Proteomes" id="UP000295371">
    <property type="component" value="Unassembled WGS sequence"/>
</dbReference>
<organism evidence="7 8">
    <name type="scientific">Naumannella halotolerans</name>
    <dbReference type="NCBI Taxonomy" id="993414"/>
    <lineage>
        <taxon>Bacteria</taxon>
        <taxon>Bacillati</taxon>
        <taxon>Actinomycetota</taxon>
        <taxon>Actinomycetes</taxon>
        <taxon>Propionibacteriales</taxon>
        <taxon>Propionibacteriaceae</taxon>
        <taxon>Naumannella</taxon>
    </lineage>
</organism>
<dbReference type="CDD" id="cd01146">
    <property type="entry name" value="FhuD"/>
    <property type="match status" value="1"/>
</dbReference>
<dbReference type="GO" id="GO:1901678">
    <property type="term" value="P:iron coordination entity transport"/>
    <property type="evidence" value="ECO:0007669"/>
    <property type="project" value="UniProtKB-ARBA"/>
</dbReference>
<proteinExistence type="inferred from homology"/>
<dbReference type="PROSITE" id="PS51257">
    <property type="entry name" value="PROKAR_LIPOPROTEIN"/>
    <property type="match status" value="1"/>
</dbReference>
<dbReference type="PANTHER" id="PTHR30532">
    <property type="entry name" value="IRON III DICITRATE-BINDING PERIPLASMIC PROTEIN"/>
    <property type="match status" value="1"/>
</dbReference>
<protein>
    <submittedName>
        <fullName evidence="7">Iron complex transport system substrate-binding protein</fullName>
    </submittedName>
</protein>
<name>A0A4R7J8M1_9ACTN</name>
<evidence type="ECO:0000259" key="6">
    <source>
        <dbReference type="PROSITE" id="PS50983"/>
    </source>
</evidence>
<feature type="signal peptide" evidence="5">
    <location>
        <begin position="1"/>
        <end position="24"/>
    </location>
</feature>
<evidence type="ECO:0000256" key="4">
    <source>
        <dbReference type="ARBA" id="ARBA00022729"/>
    </source>
</evidence>
<accession>A0A4R7J8M1</accession>
<comment type="subcellular location">
    <subcellularLocation>
        <location evidence="1">Cell envelope</location>
    </subcellularLocation>
</comment>
<evidence type="ECO:0000256" key="1">
    <source>
        <dbReference type="ARBA" id="ARBA00004196"/>
    </source>
</evidence>
<dbReference type="EMBL" id="SOAW01000001">
    <property type="protein sequence ID" value="TDT32719.1"/>
    <property type="molecule type" value="Genomic_DNA"/>
</dbReference>
<evidence type="ECO:0000313" key="8">
    <source>
        <dbReference type="Proteomes" id="UP000295371"/>
    </source>
</evidence>
<dbReference type="InterPro" id="IPR051313">
    <property type="entry name" value="Bact_iron-sidero_bind"/>
</dbReference>
<evidence type="ECO:0000313" key="7">
    <source>
        <dbReference type="EMBL" id="TDT32719.1"/>
    </source>
</evidence>
<keyword evidence="4 5" id="KW-0732">Signal</keyword>